<dbReference type="InterPro" id="IPR000037">
    <property type="entry name" value="SsrA-bd_prot"/>
</dbReference>
<comment type="function">
    <text evidence="3">Required for rescue of stalled ribosomes mediated by trans-translation. Binds to transfer-messenger RNA (tmRNA), required for stable association of tmRNA with ribosomes. tmRNA and SmpB together mimic tRNA shape, replacing the anticodon stem-loop with SmpB. tmRNA is encoded by the ssrA gene; the 2 termini fold to resemble tRNA(Ala) and it encodes a 'tag peptide', a short internal open reading frame. During trans-translation Ala-aminoacylated tmRNA acts like a tRNA, entering the A-site of stalled ribosomes, displacing the stalled mRNA. The ribosome then switches to translate the ORF on the tmRNA; the nascent peptide is terminated with the 'tag peptide' encoded by the tmRNA and targeted for degradation. The ribosome is freed to recommence translation, which seems to be the essential function of trans-translation.</text>
</comment>
<dbReference type="PANTHER" id="PTHR30308:SF2">
    <property type="entry name" value="SSRA-BINDING PROTEIN"/>
    <property type="match status" value="1"/>
</dbReference>
<dbReference type="RefSeq" id="WP_237978088.1">
    <property type="nucleotide sequence ID" value="NZ_JAKNCT010000003.1"/>
</dbReference>
<dbReference type="Proteomes" id="UP001297600">
    <property type="component" value="Unassembled WGS sequence"/>
</dbReference>
<dbReference type="EMBL" id="JAKNCT010000003">
    <property type="protein sequence ID" value="MCG5030431.1"/>
    <property type="molecule type" value="Genomic_DNA"/>
</dbReference>
<evidence type="ECO:0000256" key="3">
    <source>
        <dbReference type="HAMAP-Rule" id="MF_00023"/>
    </source>
</evidence>
<evidence type="ECO:0000313" key="6">
    <source>
        <dbReference type="Proteomes" id="UP001297600"/>
    </source>
</evidence>
<keyword evidence="6" id="KW-1185">Reference proteome</keyword>
<sequence>MANTNPHIVNRKAHFNYSVEEKFECGLVLKGWEVKSVRAGRVQIGDSHVYEYGGELWLCNAHMNPTDEISTHEKANPTRTRKVLMHKKEIMRLIGRVERQGYSLIPLDMHFTRGRVKLTLALAKGKREFEKREDESKRQWERDRQRLMKTRSRGR</sequence>
<dbReference type="PROSITE" id="PS01317">
    <property type="entry name" value="SSRP"/>
    <property type="match status" value="1"/>
</dbReference>
<comment type="caution">
    <text evidence="5">The sequence shown here is derived from an EMBL/GenBank/DDBJ whole genome shotgun (WGS) entry which is preliminary data.</text>
</comment>
<comment type="subcellular location">
    <subcellularLocation>
        <location evidence="3">Cytoplasm</location>
    </subcellularLocation>
    <text evidence="3">The tmRNA-SmpB complex associates with stalled 70S ribosomes.</text>
</comment>
<dbReference type="PANTHER" id="PTHR30308">
    <property type="entry name" value="TMRNA-BINDING COMPONENT OF TRANS-TRANSLATION TAGGING COMPLEX"/>
    <property type="match status" value="1"/>
</dbReference>
<dbReference type="CDD" id="cd09294">
    <property type="entry name" value="SmpB"/>
    <property type="match status" value="1"/>
</dbReference>
<dbReference type="SUPFAM" id="SSF74982">
    <property type="entry name" value="Small protein B (SmpB)"/>
    <property type="match status" value="1"/>
</dbReference>
<dbReference type="Pfam" id="PF01668">
    <property type="entry name" value="SmpB"/>
    <property type="match status" value="1"/>
</dbReference>
<evidence type="ECO:0000256" key="1">
    <source>
        <dbReference type="ARBA" id="ARBA00022490"/>
    </source>
</evidence>
<organism evidence="5 6">
    <name type="scientific">Mesosutterella porci</name>
    <dbReference type="NCBI Taxonomy" id="2915351"/>
    <lineage>
        <taxon>Bacteria</taxon>
        <taxon>Pseudomonadati</taxon>
        <taxon>Pseudomonadota</taxon>
        <taxon>Betaproteobacteria</taxon>
        <taxon>Burkholderiales</taxon>
        <taxon>Sutterellaceae</taxon>
        <taxon>Mesosutterella</taxon>
    </lineage>
</organism>
<dbReference type="InterPro" id="IPR020081">
    <property type="entry name" value="SsrA-bd_prot_CS"/>
</dbReference>
<protein>
    <recommendedName>
        <fullName evidence="3">SsrA-binding protein</fullName>
    </recommendedName>
    <alternativeName>
        <fullName evidence="3">Small protein B</fullName>
    </alternativeName>
</protein>
<name>A0ABS9MP82_9BURK</name>
<evidence type="ECO:0000256" key="2">
    <source>
        <dbReference type="ARBA" id="ARBA00022884"/>
    </source>
</evidence>
<evidence type="ECO:0000313" key="5">
    <source>
        <dbReference type="EMBL" id="MCG5030431.1"/>
    </source>
</evidence>
<reference evidence="5 6" key="1">
    <citation type="submission" date="2022-02" db="EMBL/GenBank/DDBJ databases">
        <title>Mesosutterella porci, a novel member of the family Sutterellaceae from pig feces.</title>
        <authorList>
            <person name="Wylensek D."/>
            <person name="Clavel T."/>
        </authorList>
    </citation>
    <scope>NUCLEOTIDE SEQUENCE [LARGE SCALE GENOMIC DNA]</scope>
    <source>
        <strain evidence="6">oilRF-744-wt-GAM-9</strain>
    </source>
</reference>
<gene>
    <name evidence="3 5" type="primary">smpB</name>
    <name evidence="5" type="ORF">MAF45_03080</name>
</gene>
<evidence type="ECO:0000256" key="4">
    <source>
        <dbReference type="SAM" id="MobiDB-lite"/>
    </source>
</evidence>
<dbReference type="InterPro" id="IPR023620">
    <property type="entry name" value="SmpB"/>
</dbReference>
<comment type="similarity">
    <text evidence="3">Belongs to the SmpB family.</text>
</comment>
<feature type="compositionally biased region" description="Basic and acidic residues" evidence="4">
    <location>
        <begin position="127"/>
        <end position="146"/>
    </location>
</feature>
<dbReference type="Gene3D" id="2.40.280.10">
    <property type="match status" value="1"/>
</dbReference>
<proteinExistence type="inferred from homology"/>
<dbReference type="HAMAP" id="MF_00023">
    <property type="entry name" value="SmpB"/>
    <property type="match status" value="1"/>
</dbReference>
<dbReference type="NCBIfam" id="TIGR00086">
    <property type="entry name" value="smpB"/>
    <property type="match status" value="1"/>
</dbReference>
<keyword evidence="1 3" id="KW-0963">Cytoplasm</keyword>
<dbReference type="NCBIfam" id="NF003843">
    <property type="entry name" value="PRK05422.1"/>
    <property type="match status" value="1"/>
</dbReference>
<feature type="region of interest" description="Disordered" evidence="4">
    <location>
        <begin position="127"/>
        <end position="155"/>
    </location>
</feature>
<keyword evidence="2 3" id="KW-0694">RNA-binding</keyword>
<accession>A0ABS9MP82</accession>